<evidence type="ECO:0000256" key="6">
    <source>
        <dbReference type="ARBA" id="ARBA00023235"/>
    </source>
</evidence>
<dbReference type="RefSeq" id="WP_076879167.1">
    <property type="nucleotide sequence ID" value="NZ_MLCN01000043.1"/>
</dbReference>
<keyword evidence="5" id="KW-0238">DNA-binding</keyword>
<evidence type="ECO:0000256" key="1">
    <source>
        <dbReference type="ARBA" id="ARBA00000213"/>
    </source>
</evidence>
<dbReference type="SMART" id="SM00436">
    <property type="entry name" value="TOP1Bc"/>
    <property type="match status" value="1"/>
</dbReference>
<evidence type="ECO:0000256" key="8">
    <source>
        <dbReference type="ARBA" id="ARBA00031985"/>
    </source>
</evidence>
<comment type="catalytic activity">
    <reaction evidence="1">
        <text>ATP-independent breakage of single-stranded DNA, followed by passage and rejoining.</text>
        <dbReference type="EC" id="5.6.2.1"/>
    </reaction>
</comment>
<feature type="domain" description="Toprim" evidence="11">
    <location>
        <begin position="1"/>
        <end position="130"/>
    </location>
</feature>
<name>A0A1S8CRL4_9GAMM</name>
<dbReference type="PANTHER" id="PTHR11390:SF21">
    <property type="entry name" value="DNA TOPOISOMERASE 3-ALPHA"/>
    <property type="match status" value="1"/>
</dbReference>
<feature type="domain" description="Topo IA-type catalytic" evidence="12">
    <location>
        <begin position="147"/>
        <end position="654"/>
    </location>
</feature>
<dbReference type="Proteomes" id="UP000192132">
    <property type="component" value="Unassembled WGS sequence"/>
</dbReference>
<dbReference type="InterPro" id="IPR003602">
    <property type="entry name" value="Topo_IA_DNA-bd_dom"/>
</dbReference>
<dbReference type="GO" id="GO:0003917">
    <property type="term" value="F:DNA topoisomerase type I (single strand cut, ATP-independent) activity"/>
    <property type="evidence" value="ECO:0007669"/>
    <property type="project" value="UniProtKB-EC"/>
</dbReference>
<dbReference type="InterPro" id="IPR003601">
    <property type="entry name" value="Topo_IA_2"/>
</dbReference>
<keyword evidence="4" id="KW-0799">Topoisomerase</keyword>
<dbReference type="InterPro" id="IPR006171">
    <property type="entry name" value="TOPRIM_dom"/>
</dbReference>
<dbReference type="Gene3D" id="1.10.460.10">
    <property type="entry name" value="Topoisomerase I, domain 2"/>
    <property type="match status" value="2"/>
</dbReference>
<dbReference type="InterPro" id="IPR013826">
    <property type="entry name" value="Topo_IA_cen_sub3"/>
</dbReference>
<dbReference type="InterPro" id="IPR000380">
    <property type="entry name" value="Topo_IA"/>
</dbReference>
<comment type="caution">
    <text evidence="13">The sequence shown here is derived from an EMBL/GenBank/DDBJ whole genome shotgun (WGS) entry which is preliminary data.</text>
</comment>
<dbReference type="GO" id="GO:0006281">
    <property type="term" value="P:DNA repair"/>
    <property type="evidence" value="ECO:0007669"/>
    <property type="project" value="TreeGrafter"/>
</dbReference>
<dbReference type="GO" id="GO:0003677">
    <property type="term" value="F:DNA binding"/>
    <property type="evidence" value="ECO:0007669"/>
    <property type="project" value="UniProtKB-KW"/>
</dbReference>
<dbReference type="OrthoDB" id="9803554at2"/>
<evidence type="ECO:0000256" key="10">
    <source>
        <dbReference type="ARBA" id="ARBA00032877"/>
    </source>
</evidence>
<dbReference type="InterPro" id="IPR034144">
    <property type="entry name" value="TOPRIM_TopoIII"/>
</dbReference>
<keyword evidence="14" id="KW-1185">Reference proteome</keyword>
<dbReference type="PRINTS" id="PR00417">
    <property type="entry name" value="PRTPISMRASEI"/>
</dbReference>
<dbReference type="InterPro" id="IPR013825">
    <property type="entry name" value="Topo_IA_cen_sub2"/>
</dbReference>
<dbReference type="GO" id="GO:0043597">
    <property type="term" value="C:cytoplasmic replication fork"/>
    <property type="evidence" value="ECO:0007669"/>
    <property type="project" value="TreeGrafter"/>
</dbReference>
<organism evidence="13 14">
    <name type="scientific">Alkanindiges hydrocarboniclasticus</name>
    <dbReference type="NCBI Taxonomy" id="1907941"/>
    <lineage>
        <taxon>Bacteria</taxon>
        <taxon>Pseudomonadati</taxon>
        <taxon>Pseudomonadota</taxon>
        <taxon>Gammaproteobacteria</taxon>
        <taxon>Moraxellales</taxon>
        <taxon>Moraxellaceae</taxon>
        <taxon>Alkanindiges</taxon>
    </lineage>
</organism>
<dbReference type="GO" id="GO:0006310">
    <property type="term" value="P:DNA recombination"/>
    <property type="evidence" value="ECO:0007669"/>
    <property type="project" value="TreeGrafter"/>
</dbReference>
<dbReference type="InterPro" id="IPR023405">
    <property type="entry name" value="Topo_IA_core_domain"/>
</dbReference>
<evidence type="ECO:0000256" key="2">
    <source>
        <dbReference type="ARBA" id="ARBA00009446"/>
    </source>
</evidence>
<dbReference type="Pfam" id="PF01751">
    <property type="entry name" value="Toprim"/>
    <property type="match status" value="1"/>
</dbReference>
<dbReference type="GO" id="GO:0006265">
    <property type="term" value="P:DNA topological change"/>
    <property type="evidence" value="ECO:0007669"/>
    <property type="project" value="InterPro"/>
</dbReference>
<protein>
    <recommendedName>
        <fullName evidence="3">DNA topoisomerase</fullName>
        <ecNumber evidence="3">5.6.2.1</ecNumber>
    </recommendedName>
    <alternativeName>
        <fullName evidence="10">Omega-protein</fullName>
    </alternativeName>
    <alternativeName>
        <fullName evidence="9">Relaxing enzyme</fullName>
    </alternativeName>
    <alternativeName>
        <fullName evidence="7">Swivelase</fullName>
    </alternativeName>
    <alternativeName>
        <fullName evidence="8">Untwisting enzyme</fullName>
    </alternativeName>
</protein>
<dbReference type="CDD" id="cd03362">
    <property type="entry name" value="TOPRIM_TopoIA_TopoIII"/>
    <property type="match status" value="1"/>
</dbReference>
<keyword evidence="6" id="KW-0413">Isomerase</keyword>
<sequence length="939" mass="105637">MRLIIAEKPSVARAIALMLNVNGQFKGGFTDGKTVVISYAVGHLVEYAHDTPRGISQLPVIPTPESWRLEVIPQTAEQFEVLKKLINDGRIKEIVNACDAAREGELIFQLIMKKAENKKPVLRMWIQSMTSEGLRKAYHSIKSESAYLGLAKEANCRTQSDWIVGINGSVAMTAVFERMYNTVGVTPVGRVKTYMLSLIVNRHLEIANFIKSDYWVVNADFCLKADQAQAYSGKWVNLPDGKLPDYFTAQIEQLNTADDDVDNEEIDQLKAADEESIPVEETQSQITSLAQAQEIISRCMAGDKPKPVTRLEQNKRVIHKKPPFLFDLNTLQAKANKDLKFTSAKTLEIAQALYEKHKCITYPRTDFKHLTEDSRDQCKKILELLSKSSEQDYAGYAKTALDNVDQVKTRVFNNKKVGDHFGIIPTENLPTELSSDERKLYLLIVSRFKAVFLQNLQTATVERYTFIGEDAFRTLETTVIEKGWTAVEKASLKEKLPECQLPDVSNYAEVTATSIGQSKHQTQPPVYFTDGTIIIAMKYAGRKIDSETQDIKDALLKTGIGTPATKAKTLEDLIRSTTKNNTPKPPMVYRKGNKLIPTELGINLIQILMENNVRELISADFTGTWEHKLKIIQSEPEQADGFMRYTQTTTENIISSMKQLYASLPEPKLANPCPRCNSELLIERYSVECSSACGFSVRRSLSQRIFSIYELDCLIKNKRIDDLDGFISSKGQPFMASIYLDDDFNFKIELSDGKVIDTPCPNCENTLKESHKLISCTGCEFRLWKSPIAKRNLKPDEITTLLAKGTTPPLTGFISSKENGSKKFSACLVLNKETGEISLNYDTQQDMKKKCPCTDCQGTLTNDLTVIKCDTCEFKFFIKYAKKKLTATQINKLLKGETIQHAGLIEEVKDSGKYVDQLYSLSIDKANKRIKGIKLRLPV</sequence>
<evidence type="ECO:0000313" key="13">
    <source>
        <dbReference type="EMBL" id="ONG37860.1"/>
    </source>
</evidence>
<evidence type="ECO:0000256" key="9">
    <source>
        <dbReference type="ARBA" id="ARBA00032235"/>
    </source>
</evidence>
<dbReference type="SMART" id="SM00437">
    <property type="entry name" value="TOP1Ac"/>
    <property type="match status" value="1"/>
</dbReference>
<evidence type="ECO:0000256" key="4">
    <source>
        <dbReference type="ARBA" id="ARBA00023029"/>
    </source>
</evidence>
<evidence type="ECO:0000259" key="11">
    <source>
        <dbReference type="PROSITE" id="PS50880"/>
    </source>
</evidence>
<dbReference type="AlphaFoldDB" id="A0A1S8CRL4"/>
<dbReference type="Gene3D" id="2.70.20.10">
    <property type="entry name" value="Topoisomerase I, domain 3"/>
    <property type="match status" value="1"/>
</dbReference>
<accession>A0A1S8CRL4</accession>
<dbReference type="Pfam" id="PF13342">
    <property type="entry name" value="Toprim_Crpt"/>
    <property type="match status" value="2"/>
</dbReference>
<dbReference type="PROSITE" id="PS50880">
    <property type="entry name" value="TOPRIM"/>
    <property type="match status" value="1"/>
</dbReference>
<dbReference type="PANTHER" id="PTHR11390">
    <property type="entry name" value="PROKARYOTIC DNA TOPOISOMERASE"/>
    <property type="match status" value="1"/>
</dbReference>
<evidence type="ECO:0000256" key="5">
    <source>
        <dbReference type="ARBA" id="ARBA00023125"/>
    </source>
</evidence>
<dbReference type="InterPro" id="IPR023406">
    <property type="entry name" value="Topo_IA_AS"/>
</dbReference>
<reference evidence="13 14" key="1">
    <citation type="submission" date="2016-10" db="EMBL/GenBank/DDBJ databases">
        <title>Draft Genome sequence of Alkanindiges sp. strain H1.</title>
        <authorList>
            <person name="Subhash Y."/>
            <person name="Lee S."/>
        </authorList>
    </citation>
    <scope>NUCLEOTIDE SEQUENCE [LARGE SCALE GENOMIC DNA]</scope>
    <source>
        <strain evidence="13 14">H1</strain>
    </source>
</reference>
<dbReference type="SUPFAM" id="SSF56712">
    <property type="entry name" value="Prokaryotic type I DNA topoisomerase"/>
    <property type="match status" value="1"/>
</dbReference>
<dbReference type="EC" id="5.6.2.1" evidence="3"/>
<dbReference type="Pfam" id="PF01131">
    <property type="entry name" value="Topoisom_bac"/>
    <property type="match status" value="1"/>
</dbReference>
<gene>
    <name evidence="13" type="ORF">BKE30_13710</name>
</gene>
<dbReference type="Gene3D" id="3.40.50.140">
    <property type="match status" value="1"/>
</dbReference>
<proteinExistence type="inferred from homology"/>
<dbReference type="STRING" id="1907941.BKE30_13710"/>
<dbReference type="PROSITE" id="PS00396">
    <property type="entry name" value="TOPO_IA_1"/>
    <property type="match status" value="1"/>
</dbReference>
<evidence type="ECO:0000256" key="3">
    <source>
        <dbReference type="ARBA" id="ARBA00012891"/>
    </source>
</evidence>
<evidence type="ECO:0000259" key="12">
    <source>
        <dbReference type="PROSITE" id="PS52039"/>
    </source>
</evidence>
<dbReference type="EMBL" id="MLCN01000043">
    <property type="protein sequence ID" value="ONG37860.1"/>
    <property type="molecule type" value="Genomic_DNA"/>
</dbReference>
<dbReference type="PROSITE" id="PS52039">
    <property type="entry name" value="TOPO_IA_2"/>
    <property type="match status" value="1"/>
</dbReference>
<evidence type="ECO:0000313" key="14">
    <source>
        <dbReference type="Proteomes" id="UP000192132"/>
    </source>
</evidence>
<comment type="similarity">
    <text evidence="2">Belongs to the type IA topoisomerase family.</text>
</comment>
<dbReference type="InterPro" id="IPR013824">
    <property type="entry name" value="Topo_IA_cen_sub1"/>
</dbReference>
<dbReference type="InterPro" id="IPR025589">
    <property type="entry name" value="Toprim_C_rpt"/>
</dbReference>
<dbReference type="SMART" id="SM00493">
    <property type="entry name" value="TOPRIM"/>
    <property type="match status" value="1"/>
</dbReference>
<dbReference type="InterPro" id="IPR013497">
    <property type="entry name" value="Topo_IA_cen"/>
</dbReference>
<evidence type="ECO:0000256" key="7">
    <source>
        <dbReference type="ARBA" id="ARBA00030003"/>
    </source>
</evidence>
<dbReference type="Gene3D" id="1.10.290.10">
    <property type="entry name" value="Topoisomerase I, domain 4"/>
    <property type="match status" value="1"/>
</dbReference>